<evidence type="ECO:0000313" key="3">
    <source>
        <dbReference type="EnsemblMetazoa" id="GMOY008160-PA"/>
    </source>
</evidence>
<name>A0A1B0G4B3_GLOMM</name>
<dbReference type="GO" id="GO:0004176">
    <property type="term" value="F:ATP-dependent peptidase activity"/>
    <property type="evidence" value="ECO:0007669"/>
    <property type="project" value="UniProtKB-UniRule"/>
</dbReference>
<dbReference type="InterPro" id="IPR020568">
    <property type="entry name" value="Ribosomal_Su5_D2-typ_SF"/>
</dbReference>
<dbReference type="InterPro" id="IPR008269">
    <property type="entry name" value="Lon_proteolytic"/>
</dbReference>
<organism evidence="3 4">
    <name type="scientific">Glossina morsitans morsitans</name>
    <name type="common">Savannah tsetse fly</name>
    <dbReference type="NCBI Taxonomy" id="37546"/>
    <lineage>
        <taxon>Eukaryota</taxon>
        <taxon>Metazoa</taxon>
        <taxon>Ecdysozoa</taxon>
        <taxon>Arthropoda</taxon>
        <taxon>Hexapoda</taxon>
        <taxon>Insecta</taxon>
        <taxon>Pterygota</taxon>
        <taxon>Neoptera</taxon>
        <taxon>Endopterygota</taxon>
        <taxon>Diptera</taxon>
        <taxon>Brachycera</taxon>
        <taxon>Muscomorpha</taxon>
        <taxon>Hippoboscoidea</taxon>
        <taxon>Glossinidae</taxon>
        <taxon>Glossina</taxon>
    </lineage>
</organism>
<dbReference type="GO" id="GO:0006508">
    <property type="term" value="P:proteolysis"/>
    <property type="evidence" value="ECO:0007669"/>
    <property type="project" value="UniProtKB-KW"/>
</dbReference>
<dbReference type="PROSITE" id="PS51786">
    <property type="entry name" value="LON_PROTEOLYTIC"/>
    <property type="match status" value="1"/>
</dbReference>
<dbReference type="PRINTS" id="PR00830">
    <property type="entry name" value="ENDOLAPTASE"/>
</dbReference>
<dbReference type="EMBL" id="CCAG010001644">
    <property type="status" value="NOT_ANNOTATED_CDS"/>
    <property type="molecule type" value="Genomic_DNA"/>
</dbReference>
<dbReference type="SUPFAM" id="SSF54211">
    <property type="entry name" value="Ribosomal protein S5 domain 2-like"/>
    <property type="match status" value="1"/>
</dbReference>
<accession>A0A1B0G4B3</accession>
<comment type="similarity">
    <text evidence="1">Belongs to the peptidase S16 family.</text>
</comment>
<keyword evidence="4" id="KW-1185">Reference proteome</keyword>
<dbReference type="GO" id="GO:0030163">
    <property type="term" value="P:protein catabolic process"/>
    <property type="evidence" value="ECO:0007669"/>
    <property type="project" value="InterPro"/>
</dbReference>
<dbReference type="AlphaFoldDB" id="A0A1B0G4B3"/>
<dbReference type="Proteomes" id="UP000092444">
    <property type="component" value="Unassembled WGS sequence"/>
</dbReference>
<dbReference type="GO" id="GO:0004252">
    <property type="term" value="F:serine-type endopeptidase activity"/>
    <property type="evidence" value="ECO:0007669"/>
    <property type="project" value="UniProtKB-UniRule"/>
</dbReference>
<dbReference type="GO" id="GO:0005524">
    <property type="term" value="F:ATP binding"/>
    <property type="evidence" value="ECO:0007669"/>
    <property type="project" value="InterPro"/>
</dbReference>
<keyword evidence="1" id="KW-0720">Serine protease</keyword>
<dbReference type="STRING" id="37546.A0A1B0G4B3"/>
<protein>
    <recommendedName>
        <fullName evidence="2">Lon proteolytic domain-containing protein</fullName>
    </recommendedName>
</protein>
<keyword evidence="1" id="KW-0378">Hydrolase</keyword>
<dbReference type="PANTHER" id="PTHR10046">
    <property type="entry name" value="ATP DEPENDENT LON PROTEASE FAMILY MEMBER"/>
    <property type="match status" value="1"/>
</dbReference>
<dbReference type="Pfam" id="PF05362">
    <property type="entry name" value="Lon_C"/>
    <property type="match status" value="1"/>
</dbReference>
<feature type="active site" evidence="1">
    <location>
        <position position="50"/>
    </location>
</feature>
<feature type="domain" description="Lon proteolytic" evidence="2">
    <location>
        <begin position="1"/>
        <end position="144"/>
    </location>
</feature>
<reference evidence="3" key="1">
    <citation type="submission" date="2020-05" db="UniProtKB">
        <authorList>
            <consortium name="EnsemblMetazoa"/>
        </authorList>
    </citation>
    <scope>IDENTIFICATION</scope>
    <source>
        <strain evidence="3">Yale</strain>
    </source>
</reference>
<proteinExistence type="inferred from homology"/>
<sequence>MLFDYLDANYSFDLPTDIYSFQLLVKPEKFQNNDIHLHVPEGAVPKDGPSAGGAVCTSIVSLMTNIPVNKNVAMIGEVTLRGRVLAIGGLREKLLAALRGSIKTVIIPSENEKDMQETPASIKEGINVVFAKNIDEVMKVALMHPTTRIDGDDNQNSVSSSIQSKDDTFIFKCEATVSTS</sequence>
<dbReference type="EMBL" id="CCAG010001643">
    <property type="status" value="NOT_ANNOTATED_CDS"/>
    <property type="molecule type" value="Genomic_DNA"/>
</dbReference>
<dbReference type="InterPro" id="IPR027065">
    <property type="entry name" value="Lon_Prtase"/>
</dbReference>
<evidence type="ECO:0000259" key="2">
    <source>
        <dbReference type="PROSITE" id="PS51786"/>
    </source>
</evidence>
<evidence type="ECO:0000256" key="1">
    <source>
        <dbReference type="PROSITE-ProRule" id="PRU01122"/>
    </source>
</evidence>
<feature type="active site" evidence="1">
    <location>
        <position position="93"/>
    </location>
</feature>
<evidence type="ECO:0000313" key="4">
    <source>
        <dbReference type="Proteomes" id="UP000092444"/>
    </source>
</evidence>
<dbReference type="VEuPathDB" id="VectorBase:GMOY008160"/>
<dbReference type="Gene3D" id="3.30.230.10">
    <property type="match status" value="1"/>
</dbReference>
<dbReference type="InterPro" id="IPR014721">
    <property type="entry name" value="Ribsml_uS5_D2-typ_fold_subgr"/>
</dbReference>
<dbReference type="EnsemblMetazoa" id="GMOY008160-RA">
    <property type="protein sequence ID" value="GMOY008160-PA"/>
    <property type="gene ID" value="GMOY008160"/>
</dbReference>
<keyword evidence="1" id="KW-0645">Protease</keyword>